<dbReference type="PANTHER" id="PTHR31490">
    <property type="entry name" value="GLYCOSYL HYDROLASE"/>
    <property type="match status" value="1"/>
</dbReference>
<reference evidence="6" key="1">
    <citation type="journal article" date="2013" name="J. Plant Res.">
        <title>Effect of fungi and light on seed germination of three Opuntia species from semiarid lands of central Mexico.</title>
        <authorList>
            <person name="Delgado-Sanchez P."/>
            <person name="Jimenez-Bremont J.F."/>
            <person name="Guerrero-Gonzalez Mde L."/>
            <person name="Flores J."/>
        </authorList>
    </citation>
    <scope>NUCLEOTIDE SEQUENCE</scope>
    <source>
        <tissue evidence="6">Cladode</tissue>
    </source>
</reference>
<evidence type="ECO:0000259" key="5">
    <source>
        <dbReference type="PROSITE" id="PS51760"/>
    </source>
</evidence>
<keyword evidence="4" id="KW-0624">Polysaccharide degradation</keyword>
<dbReference type="Gene3D" id="2.60.120.260">
    <property type="entry name" value="Galactose-binding domain-like"/>
    <property type="match status" value="1"/>
</dbReference>
<name>A0A7C9DPW5_OPUST</name>
<dbReference type="Gene3D" id="3.20.20.80">
    <property type="entry name" value="Glycosidases"/>
    <property type="match status" value="1"/>
</dbReference>
<evidence type="ECO:0000256" key="3">
    <source>
        <dbReference type="ARBA" id="ARBA00023277"/>
    </source>
</evidence>
<dbReference type="SUPFAM" id="SSF51445">
    <property type="entry name" value="(Trans)glycosidases"/>
    <property type="match status" value="1"/>
</dbReference>
<dbReference type="InterPro" id="IPR001000">
    <property type="entry name" value="GH10_dom"/>
</dbReference>
<dbReference type="SMART" id="SM00633">
    <property type="entry name" value="Glyco_10"/>
    <property type="match status" value="1"/>
</dbReference>
<feature type="domain" description="GH10" evidence="5">
    <location>
        <begin position="125"/>
        <end position="421"/>
    </location>
</feature>
<organism evidence="6">
    <name type="scientific">Opuntia streptacantha</name>
    <name type="common">Prickly pear cactus</name>
    <name type="synonym">Opuntia cardona</name>
    <dbReference type="NCBI Taxonomy" id="393608"/>
    <lineage>
        <taxon>Eukaryota</taxon>
        <taxon>Viridiplantae</taxon>
        <taxon>Streptophyta</taxon>
        <taxon>Embryophyta</taxon>
        <taxon>Tracheophyta</taxon>
        <taxon>Spermatophyta</taxon>
        <taxon>Magnoliopsida</taxon>
        <taxon>eudicotyledons</taxon>
        <taxon>Gunneridae</taxon>
        <taxon>Pentapetalae</taxon>
        <taxon>Caryophyllales</taxon>
        <taxon>Cactineae</taxon>
        <taxon>Cactaceae</taxon>
        <taxon>Opuntioideae</taxon>
        <taxon>Opuntia</taxon>
    </lineage>
</organism>
<keyword evidence="6" id="KW-0326">Glycosidase</keyword>
<evidence type="ECO:0000256" key="1">
    <source>
        <dbReference type="ARBA" id="ARBA00007495"/>
    </source>
</evidence>
<dbReference type="PROSITE" id="PS51760">
    <property type="entry name" value="GH10_2"/>
    <property type="match status" value="1"/>
</dbReference>
<dbReference type="InterPro" id="IPR017853">
    <property type="entry name" value="GH"/>
</dbReference>
<sequence>MSQKLFLETDKHYTFSAWIQVTGKGNAVVSAIFKTSQGFKPAGLVIAQAGCWSMLKGGLSVDFAGGPVELYFQSKNTSIDIWIDSVSLQPFTNEEWRSHQDQSIEKVRKSEVRLQVLDAEGKPLRNTNISIAQSNAGFPIGVAINQNILRNNAYQSWFLSKKFTVTTFENEMKWYSTERSRGVEDYSVPDSMLAFASQHGIKVRGHNIFWEDPRFQPNWITNLSPADLKAATHKRLNSIVPRYKGKVIAWDVDNENMHFNFFTSKLGAGISASFYQSTHQLDGQTTLFLNEYNTIEDSRDGAVSPSKYLEKVGEIRRALGAGANIAIGVEGHFSSANIAYMRSALDTLASAKIPIWITELDVSSGPNQASYLGQILREARSHPAIQGIVIWAAWSPQGCYRMCLTDNNFNNLPTGDVVDKLLSEGGVGQAFEAMTDNDGFFNASLFHGDYQIKFLQQPTTLAEEQHSSSFVSRSFRVDNHVSEQVIRISA</sequence>
<evidence type="ECO:0000313" key="6">
    <source>
        <dbReference type="EMBL" id="MBA4648521.1"/>
    </source>
</evidence>
<proteinExistence type="inferred from homology"/>
<dbReference type="EC" id="3.2.1.8" evidence="6"/>
<accession>A0A7C9DPW5</accession>
<reference evidence="6" key="2">
    <citation type="submission" date="2020-07" db="EMBL/GenBank/DDBJ databases">
        <authorList>
            <person name="Vera ALvarez R."/>
            <person name="Arias-Moreno D.M."/>
            <person name="Jimenez-Jacinto V."/>
            <person name="Jimenez-Bremont J.F."/>
            <person name="Swaminathan K."/>
            <person name="Moose S.P."/>
            <person name="Guerrero-Gonzalez M.L."/>
            <person name="Marino-Ramirez L."/>
            <person name="Landsman D."/>
            <person name="Rodriguez-Kessler M."/>
            <person name="Delgado-Sanchez P."/>
        </authorList>
    </citation>
    <scope>NUCLEOTIDE SEQUENCE</scope>
    <source>
        <tissue evidence="6">Cladode</tissue>
    </source>
</reference>
<protein>
    <submittedName>
        <fullName evidence="6">Endo-1,4-beta-xylanase</fullName>
        <ecNumber evidence="6">3.2.1.8</ecNumber>
    </submittedName>
</protein>
<dbReference type="PANTHER" id="PTHR31490:SF2">
    <property type="entry name" value="GLYCOSYL HYDROLASE FAMILY 10 PROTEIN"/>
    <property type="match status" value="1"/>
</dbReference>
<dbReference type="AlphaFoldDB" id="A0A7C9DPW5"/>
<dbReference type="EMBL" id="GISG01156070">
    <property type="protein sequence ID" value="MBA4648521.1"/>
    <property type="molecule type" value="Transcribed_RNA"/>
</dbReference>
<keyword evidence="3" id="KW-0119">Carbohydrate metabolism</keyword>
<comment type="similarity">
    <text evidence="1">Belongs to the glycosyl hydrolase 10 (cellulase F) family.</text>
</comment>
<keyword evidence="6" id="KW-0858">Xylan degradation</keyword>
<dbReference type="GO" id="GO:0031176">
    <property type="term" value="F:endo-1,4-beta-xylanase activity"/>
    <property type="evidence" value="ECO:0007669"/>
    <property type="project" value="UniProtKB-EC"/>
</dbReference>
<dbReference type="Pfam" id="PF00331">
    <property type="entry name" value="Glyco_hydro_10"/>
    <property type="match status" value="1"/>
</dbReference>
<dbReference type="InterPro" id="IPR044846">
    <property type="entry name" value="GH10"/>
</dbReference>
<evidence type="ECO:0000256" key="4">
    <source>
        <dbReference type="ARBA" id="ARBA00023326"/>
    </source>
</evidence>
<dbReference type="GO" id="GO:0045493">
    <property type="term" value="P:xylan catabolic process"/>
    <property type="evidence" value="ECO:0007669"/>
    <property type="project" value="UniProtKB-KW"/>
</dbReference>
<evidence type="ECO:0000256" key="2">
    <source>
        <dbReference type="ARBA" id="ARBA00022801"/>
    </source>
</evidence>
<keyword evidence="2 6" id="KW-0378">Hydrolase</keyword>